<sequence length="248" mass="27350">MYPRELFDKVEAEKSLPPGDEERFNGMGVMGLPFESGHVLALRHFVASSVGKGYTSVWHRNPAKEWSFYADHDPRLTCTRYFGKEAKHTYIEPVVIEWLDDFSFQVSIRRVDLTWFVRASSTPATILLNGIGSLLPDSAWKNGFILGLMGKVASATLGVAKIGLTGIVPNGQHFTANPKTIWTIKESHASMNGIDFGKPAPLKEQAGLADFWIPQKGILAFGQAYFDPYNPQKHSADTTKSSSQSSAA</sequence>
<evidence type="ECO:0000313" key="2">
    <source>
        <dbReference type="Proteomes" id="UP001500552"/>
    </source>
</evidence>
<proteinExistence type="predicted"/>
<dbReference type="Proteomes" id="UP001500552">
    <property type="component" value="Unassembled WGS sequence"/>
</dbReference>
<reference evidence="2" key="1">
    <citation type="journal article" date="2019" name="Int. J. Syst. Evol. Microbiol.">
        <title>The Global Catalogue of Microorganisms (GCM) 10K type strain sequencing project: providing services to taxonomists for standard genome sequencing and annotation.</title>
        <authorList>
            <consortium name="The Broad Institute Genomics Platform"/>
            <consortium name="The Broad Institute Genome Sequencing Center for Infectious Disease"/>
            <person name="Wu L."/>
            <person name="Ma J."/>
        </authorList>
    </citation>
    <scope>NUCLEOTIDE SEQUENCE [LARGE SCALE GENOMIC DNA]</scope>
    <source>
        <strain evidence="2">JCM 17926</strain>
    </source>
</reference>
<accession>A0ABP8LMB7</accession>
<comment type="caution">
    <text evidence="1">The sequence shown here is derived from an EMBL/GenBank/DDBJ whole genome shotgun (WGS) entry which is preliminary data.</text>
</comment>
<organism evidence="1 2">
    <name type="scientific">Pontibacter saemangeumensis</name>
    <dbReference type="NCBI Taxonomy" id="1084525"/>
    <lineage>
        <taxon>Bacteria</taxon>
        <taxon>Pseudomonadati</taxon>
        <taxon>Bacteroidota</taxon>
        <taxon>Cytophagia</taxon>
        <taxon>Cytophagales</taxon>
        <taxon>Hymenobacteraceae</taxon>
        <taxon>Pontibacter</taxon>
    </lineage>
</organism>
<gene>
    <name evidence="1" type="ORF">GCM10023188_20190</name>
</gene>
<dbReference type="EMBL" id="BAABHC010000011">
    <property type="protein sequence ID" value="GAA4432053.1"/>
    <property type="molecule type" value="Genomic_DNA"/>
</dbReference>
<name>A0ABP8LMB7_9BACT</name>
<protein>
    <submittedName>
        <fullName evidence="1">Uncharacterized protein</fullName>
    </submittedName>
</protein>
<evidence type="ECO:0000313" key="1">
    <source>
        <dbReference type="EMBL" id="GAA4432053.1"/>
    </source>
</evidence>
<keyword evidence="2" id="KW-1185">Reference proteome</keyword>
<dbReference type="RefSeq" id="WP_345158770.1">
    <property type="nucleotide sequence ID" value="NZ_BAABHC010000011.1"/>
</dbReference>